<dbReference type="EMBL" id="DVJI01000012">
    <property type="protein sequence ID" value="HIS71147.1"/>
    <property type="molecule type" value="Genomic_DNA"/>
</dbReference>
<evidence type="ECO:0000313" key="2">
    <source>
        <dbReference type="EMBL" id="HIS71147.1"/>
    </source>
</evidence>
<accession>A0A9D1FGR5</accession>
<reference evidence="2" key="2">
    <citation type="journal article" date="2021" name="PeerJ">
        <title>Extensive microbial diversity within the chicken gut microbiome revealed by metagenomics and culture.</title>
        <authorList>
            <person name="Gilroy R."/>
            <person name="Ravi A."/>
            <person name="Getino M."/>
            <person name="Pursley I."/>
            <person name="Horton D.L."/>
            <person name="Alikhan N.F."/>
            <person name="Baker D."/>
            <person name="Gharbi K."/>
            <person name="Hall N."/>
            <person name="Watson M."/>
            <person name="Adriaenssens E.M."/>
            <person name="Foster-Nyarko E."/>
            <person name="Jarju S."/>
            <person name="Secka A."/>
            <person name="Antonio M."/>
            <person name="Oren A."/>
            <person name="Chaudhuri R.R."/>
            <person name="La Ragione R."/>
            <person name="Hildebrand F."/>
            <person name="Pallen M.J."/>
        </authorList>
    </citation>
    <scope>NUCLEOTIDE SEQUENCE</scope>
    <source>
        <strain evidence="2">ChiGjej3B3-5194</strain>
    </source>
</reference>
<protein>
    <submittedName>
        <fullName evidence="2">Uncharacterized protein</fullName>
    </submittedName>
</protein>
<gene>
    <name evidence="2" type="ORF">IAD02_04165</name>
</gene>
<name>A0A9D1FGR5_9PROT</name>
<evidence type="ECO:0000256" key="1">
    <source>
        <dbReference type="SAM" id="SignalP"/>
    </source>
</evidence>
<sequence length="286" mass="30782">MQKSGIFTKIKPSLLIGQFCTAILVSTVYSTAAFAAASVTDAGENTWWNCTTSYGSSMAEDASLTPSTSTTGCSATATISYMARNSQNMSQYVQRKKTYCTACYSGYELTTATAISTEATDCKVTWTYCKRICDGLVCEGKTSWTTISGKGYQTRCNTSTNRCEYSDCLSGYYDGGGKLIFGAAPNCKACPTHGECAGADNLPCCDVGYYLVNNNYVDGVITNQGKDYDCLRCPALGGVYGTTDNGCPINEPEPSHITRCYIPANRSITETAGTYQFTQNCNYSED</sequence>
<comment type="caution">
    <text evidence="2">The sequence shown here is derived from an EMBL/GenBank/DDBJ whole genome shotgun (WGS) entry which is preliminary data.</text>
</comment>
<feature type="signal peptide" evidence="1">
    <location>
        <begin position="1"/>
        <end position="35"/>
    </location>
</feature>
<evidence type="ECO:0000313" key="3">
    <source>
        <dbReference type="Proteomes" id="UP000886742"/>
    </source>
</evidence>
<proteinExistence type="predicted"/>
<keyword evidence="1" id="KW-0732">Signal</keyword>
<dbReference type="Proteomes" id="UP000886742">
    <property type="component" value="Unassembled WGS sequence"/>
</dbReference>
<organism evidence="2 3">
    <name type="scientific">Candidatus Enterousia intestinigallinarum</name>
    <dbReference type="NCBI Taxonomy" id="2840790"/>
    <lineage>
        <taxon>Bacteria</taxon>
        <taxon>Pseudomonadati</taxon>
        <taxon>Pseudomonadota</taxon>
        <taxon>Alphaproteobacteria</taxon>
        <taxon>Candidatus Enterousia</taxon>
    </lineage>
</organism>
<dbReference type="AlphaFoldDB" id="A0A9D1FGR5"/>
<reference evidence="2" key="1">
    <citation type="submission" date="2020-10" db="EMBL/GenBank/DDBJ databases">
        <authorList>
            <person name="Gilroy R."/>
        </authorList>
    </citation>
    <scope>NUCLEOTIDE SEQUENCE</scope>
    <source>
        <strain evidence="2">ChiGjej3B3-5194</strain>
    </source>
</reference>
<feature type="chain" id="PRO_5038648341" evidence="1">
    <location>
        <begin position="36"/>
        <end position="286"/>
    </location>
</feature>